<sequence>MQPRLQNNQPNQRHYLNWKSNIFDTPNKTIALRPLGARQRQAYSAKRQRAFSFGKKPRFH</sequence>
<accession>A0A9I9EF27</accession>
<dbReference type="AlphaFoldDB" id="A0A9I9EF27"/>
<evidence type="ECO:0000256" key="1">
    <source>
        <dbReference type="SAM" id="MobiDB-lite"/>
    </source>
</evidence>
<reference evidence="2" key="1">
    <citation type="submission" date="2023-03" db="UniProtKB">
        <authorList>
            <consortium name="EnsemblPlants"/>
        </authorList>
    </citation>
    <scope>IDENTIFICATION</scope>
</reference>
<protein>
    <submittedName>
        <fullName evidence="2">Uncharacterized protein</fullName>
    </submittedName>
</protein>
<name>A0A9I9EF27_CUCME</name>
<feature type="region of interest" description="Disordered" evidence="1">
    <location>
        <begin position="40"/>
        <end position="60"/>
    </location>
</feature>
<evidence type="ECO:0000313" key="2">
    <source>
        <dbReference type="EnsemblPlants" id="MELO3C032872.2.1"/>
    </source>
</evidence>
<dbReference type="Gramene" id="MELO3C032872.2.1">
    <property type="protein sequence ID" value="MELO3C032872.2.1"/>
    <property type="gene ID" value="MELO3C032872.2"/>
</dbReference>
<dbReference type="EnsemblPlants" id="MELO3C032872.2.1">
    <property type="protein sequence ID" value="MELO3C032872.2.1"/>
    <property type="gene ID" value="MELO3C032872.2"/>
</dbReference>
<organism evidence="2">
    <name type="scientific">Cucumis melo</name>
    <name type="common">Muskmelon</name>
    <dbReference type="NCBI Taxonomy" id="3656"/>
    <lineage>
        <taxon>Eukaryota</taxon>
        <taxon>Viridiplantae</taxon>
        <taxon>Streptophyta</taxon>
        <taxon>Embryophyta</taxon>
        <taxon>Tracheophyta</taxon>
        <taxon>Spermatophyta</taxon>
        <taxon>Magnoliopsida</taxon>
        <taxon>eudicotyledons</taxon>
        <taxon>Gunneridae</taxon>
        <taxon>Pentapetalae</taxon>
        <taxon>rosids</taxon>
        <taxon>fabids</taxon>
        <taxon>Cucurbitales</taxon>
        <taxon>Cucurbitaceae</taxon>
        <taxon>Benincaseae</taxon>
        <taxon>Cucumis</taxon>
    </lineage>
</organism>
<proteinExistence type="predicted"/>